<feature type="chain" id="PRO_5032676963" evidence="1">
    <location>
        <begin position="23"/>
        <end position="217"/>
    </location>
</feature>
<gene>
    <name evidence="2" type="ORF">MBJ925_LOCUS10301</name>
</gene>
<accession>A0A816NC27</accession>
<comment type="caution">
    <text evidence="2">The sequence shown here is derived from an EMBL/GenBank/DDBJ whole genome shotgun (WGS) entry which is preliminary data.</text>
</comment>
<evidence type="ECO:0000313" key="2">
    <source>
        <dbReference type="EMBL" id="CAF2033543.1"/>
    </source>
</evidence>
<dbReference type="Proteomes" id="UP000663824">
    <property type="component" value="Unassembled WGS sequence"/>
</dbReference>
<name>A0A816NC27_9BILA</name>
<evidence type="ECO:0000313" key="3">
    <source>
        <dbReference type="Proteomes" id="UP000663824"/>
    </source>
</evidence>
<feature type="signal peptide" evidence="1">
    <location>
        <begin position="1"/>
        <end position="22"/>
    </location>
</feature>
<proteinExistence type="predicted"/>
<sequence>SNMPTIYIIIAVFVLQIYQIDGNVLSSEETIAGSQSKQLSRRKGLTFIKWGHLVPYGIDLVGCRDWTNPNGFNCDPYNGDTDCNEQRTVLCAKTDNSPRPPYLVLGNGAAMPAAFYVGWTLGHISTTLPVAGSSFRNRAAVDAYCAQYFGTGWRVATFNDGKFIRNMNGTTYAGESWTTNASRMEIGGWSYYTFGNVRNDVRSWVHITGQPANCWNN</sequence>
<feature type="non-terminal residue" evidence="2">
    <location>
        <position position="1"/>
    </location>
</feature>
<reference evidence="2" key="1">
    <citation type="submission" date="2021-02" db="EMBL/GenBank/DDBJ databases">
        <authorList>
            <person name="Nowell W R."/>
        </authorList>
    </citation>
    <scope>NUCLEOTIDE SEQUENCE</scope>
</reference>
<protein>
    <submittedName>
        <fullName evidence="2">Uncharacterized protein</fullName>
    </submittedName>
</protein>
<organism evidence="2 3">
    <name type="scientific">Rotaria magnacalcarata</name>
    <dbReference type="NCBI Taxonomy" id="392030"/>
    <lineage>
        <taxon>Eukaryota</taxon>
        <taxon>Metazoa</taxon>
        <taxon>Spiralia</taxon>
        <taxon>Gnathifera</taxon>
        <taxon>Rotifera</taxon>
        <taxon>Eurotatoria</taxon>
        <taxon>Bdelloidea</taxon>
        <taxon>Philodinida</taxon>
        <taxon>Philodinidae</taxon>
        <taxon>Rotaria</taxon>
    </lineage>
</organism>
<keyword evidence="1" id="KW-0732">Signal</keyword>
<evidence type="ECO:0000256" key="1">
    <source>
        <dbReference type="SAM" id="SignalP"/>
    </source>
</evidence>
<dbReference type="AlphaFoldDB" id="A0A816NC27"/>
<dbReference type="EMBL" id="CAJNRE010004246">
    <property type="protein sequence ID" value="CAF2033543.1"/>
    <property type="molecule type" value="Genomic_DNA"/>
</dbReference>